<dbReference type="InterPro" id="IPR013785">
    <property type="entry name" value="Aldolase_TIM"/>
</dbReference>
<comment type="similarity">
    <text evidence="1">Belongs to the NAPRTase family.</text>
</comment>
<reference evidence="11" key="1">
    <citation type="submission" date="2023-03" db="EMBL/GenBank/DDBJ databases">
        <title>Draft genome sequence of a Mycolicibacterium mageritense strain H4_3_1 isolated from a hybrid biological-inorganic system reactor.</title>
        <authorList>
            <person name="Feng X."/>
            <person name="Kazama D."/>
            <person name="Sato K."/>
            <person name="Kobayashi H."/>
        </authorList>
    </citation>
    <scope>NUCLEOTIDE SEQUENCE</scope>
    <source>
        <strain evidence="11">H4_3_1</strain>
    </source>
</reference>
<protein>
    <recommendedName>
        <fullName evidence="7">Nicotinamide phosphoribosyltransferase</fullName>
        <ecNumber evidence="6">2.4.2.12</ecNumber>
    </recommendedName>
</protein>
<evidence type="ECO:0000313" key="11">
    <source>
        <dbReference type="EMBL" id="BDY27099.1"/>
    </source>
</evidence>
<dbReference type="PIRSF" id="PIRSF005943">
    <property type="entry name" value="NMPRT"/>
    <property type="match status" value="1"/>
</dbReference>
<evidence type="ECO:0000256" key="3">
    <source>
        <dbReference type="ARBA" id="ARBA00022676"/>
    </source>
</evidence>
<evidence type="ECO:0000256" key="2">
    <source>
        <dbReference type="ARBA" id="ARBA00022642"/>
    </source>
</evidence>
<evidence type="ECO:0000313" key="12">
    <source>
        <dbReference type="Proteomes" id="UP001241092"/>
    </source>
</evidence>
<name>A0AAI8XJ44_MYCME</name>
<dbReference type="PANTHER" id="PTHR43816">
    <property type="entry name" value="NICOTINAMIDE PHOSPHORIBOSYLTRANSFERASE"/>
    <property type="match status" value="1"/>
</dbReference>
<keyword evidence="2" id="KW-0662">Pyridine nucleotide biosynthesis</keyword>
<keyword evidence="4" id="KW-0808">Transferase</keyword>
<dbReference type="RefSeq" id="WP_286213693.1">
    <property type="nucleotide sequence ID" value="NZ_AP027452.1"/>
</dbReference>
<dbReference type="InterPro" id="IPR041529">
    <property type="entry name" value="DUF5598"/>
</dbReference>
<dbReference type="InterPro" id="IPR036068">
    <property type="entry name" value="Nicotinate_pribotase-like_C"/>
</dbReference>
<accession>A0AAI8XJ44</accession>
<gene>
    <name evidence="11" type="ORF">hbim_01016</name>
</gene>
<comment type="catalytic activity">
    <reaction evidence="8">
        <text>beta-nicotinamide D-ribonucleotide + diphosphate = 5-phospho-alpha-D-ribose 1-diphosphate + nicotinamide + H(+)</text>
        <dbReference type="Rhea" id="RHEA:16149"/>
        <dbReference type="ChEBI" id="CHEBI:14649"/>
        <dbReference type="ChEBI" id="CHEBI:15378"/>
        <dbReference type="ChEBI" id="CHEBI:17154"/>
        <dbReference type="ChEBI" id="CHEBI:33019"/>
        <dbReference type="ChEBI" id="CHEBI:58017"/>
        <dbReference type="EC" id="2.4.2.12"/>
    </reaction>
    <physiologicalReaction direction="right-to-left" evidence="8">
        <dbReference type="Rhea" id="RHEA:16151"/>
    </physiologicalReaction>
</comment>
<dbReference type="Pfam" id="PF18127">
    <property type="entry name" value="NAMPT_N"/>
    <property type="match status" value="1"/>
</dbReference>
<dbReference type="PANTHER" id="PTHR43816:SF1">
    <property type="entry name" value="NICOTINAMIDE PHOSPHORIBOSYLTRANSFERASE"/>
    <property type="match status" value="1"/>
</dbReference>
<dbReference type="AlphaFoldDB" id="A0AAI8XJ44"/>
<dbReference type="GO" id="GO:0047280">
    <property type="term" value="F:nicotinamide phosphoribosyltransferase activity"/>
    <property type="evidence" value="ECO:0007669"/>
    <property type="project" value="UniProtKB-EC"/>
</dbReference>
<proteinExistence type="inferred from homology"/>
<dbReference type="InterPro" id="IPR016471">
    <property type="entry name" value="Nicotinamide_PRibTrfase"/>
</dbReference>
<evidence type="ECO:0000256" key="5">
    <source>
        <dbReference type="ARBA" id="ARBA00035007"/>
    </source>
</evidence>
<comment type="pathway">
    <text evidence="5">Cofactor biosynthesis; NAD(+) biosynthesis; nicotinamide D-ribonucleotide from 5-phospho-alpha-D-ribose 1-diphosphate and nicotinamide: step 1/1.</text>
</comment>
<dbReference type="InterPro" id="IPR041525">
    <property type="entry name" value="N/Namide_PRibTrfase"/>
</dbReference>
<evidence type="ECO:0000256" key="6">
    <source>
        <dbReference type="ARBA" id="ARBA00035024"/>
    </source>
</evidence>
<dbReference type="Gene3D" id="3.20.20.70">
    <property type="entry name" value="Aldolase class I"/>
    <property type="match status" value="1"/>
</dbReference>
<evidence type="ECO:0000259" key="10">
    <source>
        <dbReference type="Pfam" id="PF18127"/>
    </source>
</evidence>
<sequence length="514" mass="56045">MSFNPRNYSQGTLDALAVLMETDAYKLDHRRQYPDRTEFVYSNLTARGSRVAGVDWTVFFGLQAYLTDLVARWRTFFDADADEVCRAYEERVTDILGPNGVGSEHIRELHGYGRLPLRFRALPEGTVTPLGIPYLTVENTDPRFFWLTNYIETDLSAALWQPITSATTAWRNRCLLDARAAASGVDPAAVDWQGHDFSARGMAGMAAASVSGAAHLLSFTGTDSLSALGWIDRCYPGSPDGTVLGGSVPATEHSVMTANGPDGELATFERLLDLYPAGIVSVVSDSWDLWQVMTEFLPALRQKIMARDGKLVIRPDSGDPELILCGDPAAPAGSPQRKGVVNLLAETFGTTVNAAGFRELDPHVGVIYGDSINFERADAITASLMRQGYVSTTPVFGFGSYTYQFVTRDTFSLAVKATWVQVDGQGRDIFKDPVTDSGTKRSARGRLAVLGGMDGSLALVQQATADQEANSRLRTVFEDGVFVSAPVTFARVRAELRASWARMRATLPREEHAA</sequence>
<dbReference type="GO" id="GO:0009435">
    <property type="term" value="P:NAD+ biosynthetic process"/>
    <property type="evidence" value="ECO:0007669"/>
    <property type="project" value="InterPro"/>
</dbReference>
<evidence type="ECO:0000256" key="7">
    <source>
        <dbReference type="ARBA" id="ARBA00035036"/>
    </source>
</evidence>
<keyword evidence="3" id="KW-0328">Glycosyltransferase</keyword>
<dbReference type="NCBIfam" id="NF006629">
    <property type="entry name" value="PRK09198.1"/>
    <property type="match status" value="1"/>
</dbReference>
<evidence type="ECO:0000256" key="8">
    <source>
        <dbReference type="ARBA" id="ARBA00047835"/>
    </source>
</evidence>
<feature type="domain" description="Nicotinamide phosphoribosyltransferase N-terminal" evidence="10">
    <location>
        <begin position="18"/>
        <end position="117"/>
    </location>
</feature>
<dbReference type="EMBL" id="AP027452">
    <property type="protein sequence ID" value="BDY27099.1"/>
    <property type="molecule type" value="Genomic_DNA"/>
</dbReference>
<feature type="domain" description="Nicotinate/nicotinamide phosphoribosyltransferase" evidence="9">
    <location>
        <begin position="194"/>
        <end position="480"/>
    </location>
</feature>
<dbReference type="EC" id="2.4.2.12" evidence="6"/>
<evidence type="ECO:0000256" key="4">
    <source>
        <dbReference type="ARBA" id="ARBA00022679"/>
    </source>
</evidence>
<dbReference type="Pfam" id="PF04095">
    <property type="entry name" value="NAPRTase"/>
    <property type="match status" value="1"/>
</dbReference>
<evidence type="ECO:0000256" key="1">
    <source>
        <dbReference type="ARBA" id="ARBA00010897"/>
    </source>
</evidence>
<dbReference type="Proteomes" id="UP001241092">
    <property type="component" value="Chromosome"/>
</dbReference>
<evidence type="ECO:0000259" key="9">
    <source>
        <dbReference type="Pfam" id="PF04095"/>
    </source>
</evidence>
<dbReference type="SUPFAM" id="SSF51690">
    <property type="entry name" value="Nicotinate/Quinolinate PRTase C-terminal domain-like"/>
    <property type="match status" value="1"/>
</dbReference>
<organism evidence="11 12">
    <name type="scientific">Mycolicibacterium mageritense</name>
    <name type="common">Mycobacterium mageritense</name>
    <dbReference type="NCBI Taxonomy" id="53462"/>
    <lineage>
        <taxon>Bacteria</taxon>
        <taxon>Bacillati</taxon>
        <taxon>Actinomycetota</taxon>
        <taxon>Actinomycetes</taxon>
        <taxon>Mycobacteriales</taxon>
        <taxon>Mycobacteriaceae</taxon>
        <taxon>Mycolicibacterium</taxon>
    </lineage>
</organism>